<keyword evidence="4 6" id="KW-0472">Membrane</keyword>
<evidence type="ECO:0000256" key="2">
    <source>
        <dbReference type="ARBA" id="ARBA00022692"/>
    </source>
</evidence>
<feature type="transmembrane region" description="Helical" evidence="6">
    <location>
        <begin position="155"/>
        <end position="173"/>
    </location>
</feature>
<proteinExistence type="predicted"/>
<evidence type="ECO:0000313" key="7">
    <source>
        <dbReference type="EMBL" id="KAF7196050.1"/>
    </source>
</evidence>
<feature type="compositionally biased region" description="Basic and acidic residues" evidence="5">
    <location>
        <begin position="1"/>
        <end position="15"/>
    </location>
</feature>
<feature type="transmembrane region" description="Helical" evidence="6">
    <location>
        <begin position="128"/>
        <end position="149"/>
    </location>
</feature>
<comment type="caution">
    <text evidence="7">The sequence shown here is derived from an EMBL/GenBank/DDBJ whole genome shotgun (WGS) entry which is preliminary data.</text>
</comment>
<sequence length="506" mass="55298">MDHHENGVSKERGDAEQGMPPRHHESKSMMASAVLSHSLAPEDPANPQNWPFHRRILTSFQAWACAFTVAVGLTTYSAAKVPFAQHFDLNPMIPEDLIAGFSLYLFGIAFAPIWVPHVTERVGRSISYPTYLFLNAIFNLGAGLSGTVTQVLVCRFFAGFFGGPCLVLLEGTFADIWSAETTNTYYAVQGLASFWGAAFGPFFGGYLVNATNDWRWTQYFPVCLAAAVLLLALGMSESYQREIPRRSPNQTRAEAVAGQSPAESGVTLPQMAKVTILQPFTMLFTEPVVALCTTIMFITWLLTFQWFISVPAALAPAPPMGPGFSIVRIGKAFLGAVCGSGLGAISVIAIEQLSNAHVRRYMPQLQNSARAIDYRVLPAIPGTMFITGALFWVANTVNPNYEPIVPITGTAFFVWGSSMITFSIVPYTFDLFAPAGTLSAITSQAVGRILAGAFLPLVILQDITSEPMPKWGLGLFGFITLALWPMPVLLFLFGSRWRENSKYRMA</sequence>
<feature type="transmembrane region" description="Helical" evidence="6">
    <location>
        <begin position="437"/>
        <end position="459"/>
    </location>
</feature>
<dbReference type="GO" id="GO:0015606">
    <property type="term" value="F:spermidine transmembrane transporter activity"/>
    <property type="evidence" value="ECO:0007669"/>
    <property type="project" value="TreeGrafter"/>
</dbReference>
<keyword evidence="3 6" id="KW-1133">Transmembrane helix</keyword>
<evidence type="ECO:0000256" key="5">
    <source>
        <dbReference type="SAM" id="MobiDB-lite"/>
    </source>
</evidence>
<dbReference type="GO" id="GO:0000297">
    <property type="term" value="F:spermine transmembrane transporter activity"/>
    <property type="evidence" value="ECO:0007669"/>
    <property type="project" value="TreeGrafter"/>
</dbReference>
<evidence type="ECO:0000313" key="8">
    <source>
        <dbReference type="Proteomes" id="UP000660729"/>
    </source>
</evidence>
<name>A0A8H6RQD9_9PEZI</name>
<accession>A0A8H6RQD9</accession>
<keyword evidence="8" id="KW-1185">Reference proteome</keyword>
<reference evidence="7" key="1">
    <citation type="submission" date="2020-04" db="EMBL/GenBank/DDBJ databases">
        <title>Draft genome resource of the tomato pathogen Pseudocercospora fuligena.</title>
        <authorList>
            <person name="Zaccaron A."/>
        </authorList>
    </citation>
    <scope>NUCLEOTIDE SEQUENCE</scope>
    <source>
        <strain evidence="7">PF001</strain>
    </source>
</reference>
<dbReference type="Proteomes" id="UP000660729">
    <property type="component" value="Unassembled WGS sequence"/>
</dbReference>
<gene>
    <name evidence="7" type="ORF">HII31_02676</name>
</gene>
<evidence type="ECO:0000256" key="4">
    <source>
        <dbReference type="ARBA" id="ARBA00023136"/>
    </source>
</evidence>
<dbReference type="OrthoDB" id="3936150at2759"/>
<dbReference type="InterPro" id="IPR011701">
    <property type="entry name" value="MFS"/>
</dbReference>
<dbReference type="GO" id="GO:0005886">
    <property type="term" value="C:plasma membrane"/>
    <property type="evidence" value="ECO:0007669"/>
    <property type="project" value="TreeGrafter"/>
</dbReference>
<feature type="transmembrane region" description="Helical" evidence="6">
    <location>
        <begin position="219"/>
        <end position="236"/>
    </location>
</feature>
<dbReference type="PANTHER" id="PTHR23502:SF182">
    <property type="entry name" value="POLYAMINE TRANSPORTER, PUTATIVE-RELATED"/>
    <property type="match status" value="1"/>
</dbReference>
<dbReference type="EMBL" id="JABCIY010000032">
    <property type="protein sequence ID" value="KAF7196050.1"/>
    <property type="molecule type" value="Genomic_DNA"/>
</dbReference>
<dbReference type="Gene3D" id="1.20.1250.20">
    <property type="entry name" value="MFS general substrate transporter like domains"/>
    <property type="match status" value="1"/>
</dbReference>
<feature type="transmembrane region" description="Helical" evidence="6">
    <location>
        <begin position="328"/>
        <end position="350"/>
    </location>
</feature>
<dbReference type="PANTHER" id="PTHR23502">
    <property type="entry name" value="MAJOR FACILITATOR SUPERFAMILY"/>
    <property type="match status" value="1"/>
</dbReference>
<evidence type="ECO:0000256" key="1">
    <source>
        <dbReference type="ARBA" id="ARBA00004141"/>
    </source>
</evidence>
<dbReference type="SUPFAM" id="SSF103473">
    <property type="entry name" value="MFS general substrate transporter"/>
    <property type="match status" value="1"/>
</dbReference>
<evidence type="ECO:0000256" key="3">
    <source>
        <dbReference type="ARBA" id="ARBA00022989"/>
    </source>
</evidence>
<feature type="region of interest" description="Disordered" evidence="5">
    <location>
        <begin position="1"/>
        <end position="27"/>
    </location>
</feature>
<comment type="subcellular location">
    <subcellularLocation>
        <location evidence="1">Membrane</location>
        <topology evidence="1">Multi-pass membrane protein</topology>
    </subcellularLocation>
</comment>
<dbReference type="InterPro" id="IPR036259">
    <property type="entry name" value="MFS_trans_sf"/>
</dbReference>
<evidence type="ECO:0000256" key="6">
    <source>
        <dbReference type="SAM" id="Phobius"/>
    </source>
</evidence>
<feature type="transmembrane region" description="Helical" evidence="6">
    <location>
        <begin position="56"/>
        <end position="77"/>
    </location>
</feature>
<organism evidence="7 8">
    <name type="scientific">Pseudocercospora fuligena</name>
    <dbReference type="NCBI Taxonomy" id="685502"/>
    <lineage>
        <taxon>Eukaryota</taxon>
        <taxon>Fungi</taxon>
        <taxon>Dikarya</taxon>
        <taxon>Ascomycota</taxon>
        <taxon>Pezizomycotina</taxon>
        <taxon>Dothideomycetes</taxon>
        <taxon>Dothideomycetidae</taxon>
        <taxon>Mycosphaerellales</taxon>
        <taxon>Mycosphaerellaceae</taxon>
        <taxon>Pseudocercospora</taxon>
    </lineage>
</organism>
<keyword evidence="2 6" id="KW-0812">Transmembrane</keyword>
<feature type="transmembrane region" description="Helical" evidence="6">
    <location>
        <begin position="288"/>
        <end position="308"/>
    </location>
</feature>
<feature type="transmembrane region" description="Helical" evidence="6">
    <location>
        <begin position="371"/>
        <end position="392"/>
    </location>
</feature>
<feature type="transmembrane region" description="Helical" evidence="6">
    <location>
        <begin position="97"/>
        <end position="116"/>
    </location>
</feature>
<dbReference type="Pfam" id="PF07690">
    <property type="entry name" value="MFS_1"/>
    <property type="match status" value="1"/>
</dbReference>
<protein>
    <submittedName>
        <fullName evidence="7">Putative transporter C36.03c</fullName>
    </submittedName>
</protein>
<dbReference type="AlphaFoldDB" id="A0A8H6RQD9"/>
<feature type="transmembrane region" description="Helical" evidence="6">
    <location>
        <begin position="471"/>
        <end position="494"/>
    </location>
</feature>
<feature type="transmembrane region" description="Helical" evidence="6">
    <location>
        <begin position="404"/>
        <end position="425"/>
    </location>
</feature>
<feature type="transmembrane region" description="Helical" evidence="6">
    <location>
        <begin position="185"/>
        <end position="207"/>
    </location>
</feature>